<dbReference type="Proteomes" id="UP001204144">
    <property type="component" value="Unassembled WGS sequence"/>
</dbReference>
<dbReference type="RefSeq" id="WP_255039677.1">
    <property type="nucleotide sequence ID" value="NZ_RJUF01000194.1"/>
</dbReference>
<name>A0AAE3KVC0_9BACT</name>
<dbReference type="EMBL" id="RJUF01000194">
    <property type="protein sequence ID" value="MCP9765968.1"/>
    <property type="molecule type" value="Genomic_DNA"/>
</dbReference>
<dbReference type="InterPro" id="IPR011990">
    <property type="entry name" value="TPR-like_helical_dom_sf"/>
</dbReference>
<accession>A0AAE3KVC0</accession>
<organism evidence="1 2">
    <name type="scientific">Lacihabitans soyangensis</name>
    <dbReference type="NCBI Taxonomy" id="869394"/>
    <lineage>
        <taxon>Bacteria</taxon>
        <taxon>Pseudomonadati</taxon>
        <taxon>Bacteroidota</taxon>
        <taxon>Cytophagia</taxon>
        <taxon>Cytophagales</taxon>
        <taxon>Leadbetterellaceae</taxon>
        <taxon>Lacihabitans</taxon>
    </lineage>
</organism>
<evidence type="ECO:0008006" key="3">
    <source>
        <dbReference type="Google" id="ProtNLM"/>
    </source>
</evidence>
<keyword evidence="2" id="KW-1185">Reference proteome</keyword>
<comment type="caution">
    <text evidence="1">The sequence shown here is derived from an EMBL/GenBank/DDBJ whole genome shotgun (WGS) entry which is preliminary data.</text>
</comment>
<proteinExistence type="predicted"/>
<dbReference type="SUPFAM" id="SSF48452">
    <property type="entry name" value="TPR-like"/>
    <property type="match status" value="1"/>
</dbReference>
<evidence type="ECO:0000313" key="2">
    <source>
        <dbReference type="Proteomes" id="UP001204144"/>
    </source>
</evidence>
<protein>
    <recommendedName>
        <fullName evidence="3">Tetratricopeptide repeat protein</fullName>
    </recommendedName>
</protein>
<reference evidence="1 2" key="1">
    <citation type="submission" date="2018-11" db="EMBL/GenBank/DDBJ databases">
        <title>Novel bacteria species description.</title>
        <authorList>
            <person name="Han J.-H."/>
        </authorList>
    </citation>
    <scope>NUCLEOTIDE SEQUENCE [LARGE SCALE GENOMIC DNA]</scope>
    <source>
        <strain evidence="1 2">KCTC23259</strain>
    </source>
</reference>
<gene>
    <name evidence="1" type="ORF">EGI31_23780</name>
</gene>
<evidence type="ECO:0000313" key="1">
    <source>
        <dbReference type="EMBL" id="MCP9765968.1"/>
    </source>
</evidence>
<sequence length="174" mass="20308">MNTVDKYLGQALDAYPHWLESTIESLEFALAHDENNTSALCLYARVQSEQFMNYEVAISYFQQALATDINALHIYPFFIKTLILNEDYKEAEKLIAFSLKLKGTNKVEILFNRMKLLEIQKEFKAAMEVLKEIQMLITDIEYNTDIEESEKRIRMKIKLATSQKLRIKKLEASI</sequence>
<dbReference type="Gene3D" id="1.25.40.10">
    <property type="entry name" value="Tetratricopeptide repeat domain"/>
    <property type="match status" value="1"/>
</dbReference>
<dbReference type="AlphaFoldDB" id="A0AAE3KVC0"/>